<organism evidence="2 3">
    <name type="scientific">Oryza sativa subsp. japonica</name>
    <name type="common">Rice</name>
    <dbReference type="NCBI Taxonomy" id="39947"/>
    <lineage>
        <taxon>Eukaryota</taxon>
        <taxon>Viridiplantae</taxon>
        <taxon>Streptophyta</taxon>
        <taxon>Embryophyta</taxon>
        <taxon>Tracheophyta</taxon>
        <taxon>Spermatophyta</taxon>
        <taxon>Magnoliopsida</taxon>
        <taxon>Liliopsida</taxon>
        <taxon>Poales</taxon>
        <taxon>Poaceae</taxon>
        <taxon>BOP clade</taxon>
        <taxon>Oryzoideae</taxon>
        <taxon>Oryzeae</taxon>
        <taxon>Oryzinae</taxon>
        <taxon>Oryza</taxon>
        <taxon>Oryza sativa</taxon>
    </lineage>
</organism>
<reference evidence="3" key="1">
    <citation type="journal article" date="2005" name="Nature">
        <title>The map-based sequence of the rice genome.</title>
        <authorList>
            <consortium name="International rice genome sequencing project (IRGSP)"/>
            <person name="Matsumoto T."/>
            <person name="Wu J."/>
            <person name="Kanamori H."/>
            <person name="Katayose Y."/>
            <person name="Fujisawa M."/>
            <person name="Namiki N."/>
            <person name="Mizuno H."/>
            <person name="Yamamoto K."/>
            <person name="Antonio B.A."/>
            <person name="Baba T."/>
            <person name="Sakata K."/>
            <person name="Nagamura Y."/>
            <person name="Aoki H."/>
            <person name="Arikawa K."/>
            <person name="Arita K."/>
            <person name="Bito T."/>
            <person name="Chiden Y."/>
            <person name="Fujitsuka N."/>
            <person name="Fukunaka R."/>
            <person name="Hamada M."/>
            <person name="Harada C."/>
            <person name="Hayashi A."/>
            <person name="Hijishita S."/>
            <person name="Honda M."/>
            <person name="Hosokawa S."/>
            <person name="Ichikawa Y."/>
            <person name="Idonuma A."/>
            <person name="Iijima M."/>
            <person name="Ikeda M."/>
            <person name="Ikeno M."/>
            <person name="Ito K."/>
            <person name="Ito S."/>
            <person name="Ito T."/>
            <person name="Ito Y."/>
            <person name="Ito Y."/>
            <person name="Iwabuchi A."/>
            <person name="Kamiya K."/>
            <person name="Karasawa W."/>
            <person name="Kurita K."/>
            <person name="Katagiri S."/>
            <person name="Kikuta A."/>
            <person name="Kobayashi H."/>
            <person name="Kobayashi N."/>
            <person name="Machita K."/>
            <person name="Maehara T."/>
            <person name="Masukawa M."/>
            <person name="Mizubayashi T."/>
            <person name="Mukai Y."/>
            <person name="Nagasaki H."/>
            <person name="Nagata Y."/>
            <person name="Naito S."/>
            <person name="Nakashima M."/>
            <person name="Nakama Y."/>
            <person name="Nakamichi Y."/>
            <person name="Nakamura M."/>
            <person name="Meguro A."/>
            <person name="Negishi M."/>
            <person name="Ohta I."/>
            <person name="Ohta T."/>
            <person name="Okamoto M."/>
            <person name="Ono N."/>
            <person name="Saji S."/>
            <person name="Sakaguchi M."/>
            <person name="Sakai K."/>
            <person name="Shibata M."/>
            <person name="Shimokawa T."/>
            <person name="Song J."/>
            <person name="Takazaki Y."/>
            <person name="Terasawa K."/>
            <person name="Tsugane M."/>
            <person name="Tsuji K."/>
            <person name="Ueda S."/>
            <person name="Waki K."/>
            <person name="Yamagata H."/>
            <person name="Yamamoto M."/>
            <person name="Yamamoto S."/>
            <person name="Yamane H."/>
            <person name="Yoshiki S."/>
            <person name="Yoshihara R."/>
            <person name="Yukawa K."/>
            <person name="Zhong H."/>
            <person name="Yano M."/>
            <person name="Yuan Q."/>
            <person name="Ouyang S."/>
            <person name="Liu J."/>
            <person name="Jones K.M."/>
            <person name="Gansberger K."/>
            <person name="Moffat K."/>
            <person name="Hill J."/>
            <person name="Bera J."/>
            <person name="Fadrosh D."/>
            <person name="Jin S."/>
            <person name="Johri S."/>
            <person name="Kim M."/>
            <person name="Overton L."/>
            <person name="Reardon M."/>
            <person name="Tsitrin T."/>
            <person name="Vuong H."/>
            <person name="Weaver B."/>
            <person name="Ciecko A."/>
            <person name="Tallon L."/>
            <person name="Jackson J."/>
            <person name="Pai G."/>
            <person name="Aken S.V."/>
            <person name="Utterback T."/>
            <person name="Reidmuller S."/>
            <person name="Feldblyum T."/>
            <person name="Hsiao J."/>
            <person name="Zismann V."/>
            <person name="Iobst S."/>
            <person name="de Vazeille A.R."/>
            <person name="Buell C.R."/>
            <person name="Ying K."/>
            <person name="Li Y."/>
            <person name="Lu T."/>
            <person name="Huang Y."/>
            <person name="Zhao Q."/>
            <person name="Feng Q."/>
            <person name="Zhang L."/>
            <person name="Zhu J."/>
            <person name="Weng Q."/>
            <person name="Mu J."/>
            <person name="Lu Y."/>
            <person name="Fan D."/>
            <person name="Liu Y."/>
            <person name="Guan J."/>
            <person name="Zhang Y."/>
            <person name="Yu S."/>
            <person name="Liu X."/>
            <person name="Zhang Y."/>
            <person name="Hong G."/>
            <person name="Han B."/>
            <person name="Choisne N."/>
            <person name="Demange N."/>
            <person name="Orjeda G."/>
            <person name="Samain S."/>
            <person name="Cattolico L."/>
            <person name="Pelletier E."/>
            <person name="Couloux A."/>
            <person name="Segurens B."/>
            <person name="Wincker P."/>
            <person name="D'Hont A."/>
            <person name="Scarpelli C."/>
            <person name="Weissenbach J."/>
            <person name="Salanoubat M."/>
            <person name="Quetier F."/>
            <person name="Yu Y."/>
            <person name="Kim H.R."/>
            <person name="Rambo T."/>
            <person name="Currie J."/>
            <person name="Collura K."/>
            <person name="Luo M."/>
            <person name="Yang T."/>
            <person name="Ammiraju J.S.S."/>
            <person name="Engler F."/>
            <person name="Soderlund C."/>
            <person name="Wing R.A."/>
            <person name="Palmer L.E."/>
            <person name="de la Bastide M."/>
            <person name="Spiegel L."/>
            <person name="Nascimento L."/>
            <person name="Zutavern T."/>
            <person name="O'Shaughnessy A."/>
            <person name="Dike S."/>
            <person name="Dedhia N."/>
            <person name="Preston R."/>
            <person name="Balija V."/>
            <person name="McCombie W.R."/>
            <person name="Chow T."/>
            <person name="Chen H."/>
            <person name="Chung M."/>
            <person name="Chen C."/>
            <person name="Shaw J."/>
            <person name="Wu H."/>
            <person name="Hsiao K."/>
            <person name="Chao Y."/>
            <person name="Chu M."/>
            <person name="Cheng C."/>
            <person name="Hour A."/>
            <person name="Lee P."/>
            <person name="Lin S."/>
            <person name="Lin Y."/>
            <person name="Liou J."/>
            <person name="Liu S."/>
            <person name="Hsing Y."/>
            <person name="Raghuvanshi S."/>
            <person name="Mohanty A."/>
            <person name="Bharti A.K."/>
            <person name="Gaur A."/>
            <person name="Gupta V."/>
            <person name="Kumar D."/>
            <person name="Ravi V."/>
            <person name="Vij S."/>
            <person name="Kapur A."/>
            <person name="Khurana P."/>
            <person name="Khurana P."/>
            <person name="Khurana J.P."/>
            <person name="Tyagi A.K."/>
            <person name="Gaikwad K."/>
            <person name="Singh A."/>
            <person name="Dalal V."/>
            <person name="Srivastava S."/>
            <person name="Dixit A."/>
            <person name="Pal A.K."/>
            <person name="Ghazi I.A."/>
            <person name="Yadav M."/>
            <person name="Pandit A."/>
            <person name="Bhargava A."/>
            <person name="Sureshbabu K."/>
            <person name="Batra K."/>
            <person name="Sharma T.R."/>
            <person name="Mohapatra T."/>
            <person name="Singh N.K."/>
            <person name="Messing J."/>
            <person name="Nelson A.B."/>
            <person name="Fuks G."/>
            <person name="Kavchok S."/>
            <person name="Keizer G."/>
            <person name="Linton E."/>
            <person name="Llaca V."/>
            <person name="Song R."/>
            <person name="Tanyolac B."/>
            <person name="Young S."/>
            <person name="Ho-Il K."/>
            <person name="Hahn J.H."/>
            <person name="Sangsakoo G."/>
            <person name="Vanavichit A."/>
            <person name="de Mattos Luiz.A.T."/>
            <person name="Zimmer P.D."/>
            <person name="Malone G."/>
            <person name="Dellagostin O."/>
            <person name="de Oliveira A.C."/>
            <person name="Bevan M."/>
            <person name="Bancroft I."/>
            <person name="Minx P."/>
            <person name="Cordum H."/>
            <person name="Wilson R."/>
            <person name="Cheng Z."/>
            <person name="Jin W."/>
            <person name="Jiang J."/>
            <person name="Leong S.A."/>
            <person name="Iwama H."/>
            <person name="Gojobori T."/>
            <person name="Itoh T."/>
            <person name="Niimura Y."/>
            <person name="Fujii Y."/>
            <person name="Habara T."/>
            <person name="Sakai H."/>
            <person name="Sato Y."/>
            <person name="Wilson G."/>
            <person name="Kumar K."/>
            <person name="McCouch S."/>
            <person name="Juretic N."/>
            <person name="Hoen D."/>
            <person name="Wright S."/>
            <person name="Bruskiewich R."/>
            <person name="Bureau T."/>
            <person name="Miyao A."/>
            <person name="Hirochika H."/>
            <person name="Nishikawa T."/>
            <person name="Kadowaki K."/>
            <person name="Sugiura M."/>
            <person name="Burr B."/>
            <person name="Sasaki T."/>
        </authorList>
    </citation>
    <scope>NUCLEOTIDE SEQUENCE [LARGE SCALE GENOMIC DNA]</scope>
    <source>
        <strain evidence="3">cv. Nipponbare</strain>
    </source>
</reference>
<feature type="region of interest" description="Disordered" evidence="1">
    <location>
        <begin position="46"/>
        <end position="91"/>
    </location>
</feature>
<name>A0A0P0VTL5_ORYSJ</name>
<dbReference type="PaxDb" id="39947-A0A0P0VTL5"/>
<gene>
    <name evidence="2" type="ordered locus">Os03g0167775</name>
    <name evidence="2" type="ORF">OSNPB_030167775</name>
</gene>
<dbReference type="EMBL" id="AP014959">
    <property type="protein sequence ID" value="BAS82493.1"/>
    <property type="molecule type" value="Genomic_DNA"/>
</dbReference>
<reference evidence="2 3" key="2">
    <citation type="journal article" date="2013" name="Plant Cell Physiol.">
        <title>Rice Annotation Project Database (RAP-DB): an integrative and interactive database for rice genomics.</title>
        <authorList>
            <person name="Sakai H."/>
            <person name="Lee S.S."/>
            <person name="Tanaka T."/>
            <person name="Numa H."/>
            <person name="Kim J."/>
            <person name="Kawahara Y."/>
            <person name="Wakimoto H."/>
            <person name="Yang C.C."/>
            <person name="Iwamoto M."/>
            <person name="Abe T."/>
            <person name="Yamada Y."/>
            <person name="Muto A."/>
            <person name="Inokuchi H."/>
            <person name="Ikemura T."/>
            <person name="Matsumoto T."/>
            <person name="Sasaki T."/>
            <person name="Itoh T."/>
        </authorList>
    </citation>
    <scope>NUCLEOTIDE SEQUENCE [LARGE SCALE GENOMIC DNA]</scope>
    <source>
        <strain evidence="3">cv. Nipponbare</strain>
    </source>
</reference>
<dbReference type="Proteomes" id="UP000059680">
    <property type="component" value="Chromosome 3"/>
</dbReference>
<evidence type="ECO:0000313" key="3">
    <source>
        <dbReference type="Proteomes" id="UP000059680"/>
    </source>
</evidence>
<dbReference type="AlphaFoldDB" id="A0A0P0VTL5"/>
<dbReference type="Gramene" id="Os03t0167775-00">
    <property type="protein sequence ID" value="Os03t0167775-00"/>
    <property type="gene ID" value="Os03g0167775"/>
</dbReference>
<reference evidence="2 3" key="3">
    <citation type="journal article" date="2013" name="Rice">
        <title>Improvement of the Oryza sativa Nipponbare reference genome using next generation sequence and optical map data.</title>
        <authorList>
            <person name="Kawahara Y."/>
            <person name="de la Bastide M."/>
            <person name="Hamilton J.P."/>
            <person name="Kanamori H."/>
            <person name="McCombie W.R."/>
            <person name="Ouyang S."/>
            <person name="Schwartz D.C."/>
            <person name="Tanaka T."/>
            <person name="Wu J."/>
            <person name="Zhou S."/>
            <person name="Childs K.L."/>
            <person name="Davidson R.M."/>
            <person name="Lin H."/>
            <person name="Quesada-Ocampo L."/>
            <person name="Vaillancourt B."/>
            <person name="Sakai H."/>
            <person name="Lee S.S."/>
            <person name="Kim J."/>
            <person name="Numa H."/>
            <person name="Itoh T."/>
            <person name="Buell C.R."/>
            <person name="Matsumoto T."/>
        </authorList>
    </citation>
    <scope>NUCLEOTIDE SEQUENCE [LARGE SCALE GENOMIC DNA]</scope>
    <source>
        <strain evidence="3">cv. Nipponbare</strain>
    </source>
</reference>
<proteinExistence type="predicted"/>
<evidence type="ECO:0000256" key="1">
    <source>
        <dbReference type="SAM" id="MobiDB-lite"/>
    </source>
</evidence>
<evidence type="ECO:0000313" key="2">
    <source>
        <dbReference type="EMBL" id="BAS82493.1"/>
    </source>
</evidence>
<keyword evidence="3" id="KW-1185">Reference proteome</keyword>
<feature type="non-terminal residue" evidence="2">
    <location>
        <position position="1"/>
    </location>
</feature>
<dbReference type="InParanoid" id="A0A0P0VTL5"/>
<protein>
    <submittedName>
        <fullName evidence="2">Os03g0167775 protein</fullName>
    </submittedName>
</protein>
<sequence length="91" mass="9454">ETRTRKSQSSSSSRGISLARSHLLLGERATLHQLLDLRVQAAASPAAVHAHGLHPPAPPSGGRRAHRRLELVAGGEGGKARARSGRGGLGE</sequence>
<accession>A0A0P0VTL5</accession>